<dbReference type="InterPro" id="IPR003661">
    <property type="entry name" value="HisK_dim/P_dom"/>
</dbReference>
<feature type="transmembrane region" description="Helical" evidence="14">
    <location>
        <begin position="180"/>
        <end position="199"/>
    </location>
</feature>
<dbReference type="Pfam" id="PF21085">
    <property type="entry name" value="CusS"/>
    <property type="match status" value="1"/>
</dbReference>
<evidence type="ECO:0000256" key="2">
    <source>
        <dbReference type="ARBA" id="ARBA00004429"/>
    </source>
</evidence>
<dbReference type="CDD" id="cd06225">
    <property type="entry name" value="HAMP"/>
    <property type="match status" value="1"/>
</dbReference>
<feature type="transmembrane region" description="Helical" evidence="14">
    <location>
        <begin position="12"/>
        <end position="34"/>
    </location>
</feature>
<dbReference type="InterPro" id="IPR004358">
    <property type="entry name" value="Sig_transdc_His_kin-like_C"/>
</dbReference>
<dbReference type="SUPFAM" id="SSF47384">
    <property type="entry name" value="Homodimeric domain of signal transducing histidine kinase"/>
    <property type="match status" value="1"/>
</dbReference>
<keyword evidence="11 14" id="KW-1133">Transmembrane helix</keyword>
<keyword evidence="18" id="KW-1185">Reference proteome</keyword>
<protein>
    <recommendedName>
        <fullName evidence="14">Sensor protein</fullName>
        <ecNumber evidence="14">2.7.13.3</ecNumber>
    </recommendedName>
</protein>
<dbReference type="InterPro" id="IPR003594">
    <property type="entry name" value="HATPase_dom"/>
</dbReference>
<dbReference type="InterPro" id="IPR003660">
    <property type="entry name" value="HAMP_dom"/>
</dbReference>
<dbReference type="InterPro" id="IPR036097">
    <property type="entry name" value="HisK_dim/P_sf"/>
</dbReference>
<evidence type="ECO:0000256" key="8">
    <source>
        <dbReference type="ARBA" id="ARBA00022741"/>
    </source>
</evidence>
<keyword evidence="10 14" id="KW-0067">ATP-binding</keyword>
<keyword evidence="3 14" id="KW-1003">Cell membrane</keyword>
<evidence type="ECO:0000259" key="15">
    <source>
        <dbReference type="PROSITE" id="PS50109"/>
    </source>
</evidence>
<reference evidence="17" key="1">
    <citation type="submission" date="2023-09" db="EMBL/GenBank/DDBJ databases">
        <title>Undibacterium sp. 20NA77.5 isolated from freshwater.</title>
        <authorList>
            <person name="Le V."/>
            <person name="Ko S.-R."/>
            <person name="Ahn C.-Y."/>
            <person name="Oh H.-M."/>
        </authorList>
    </citation>
    <scope>NUCLEOTIDE SEQUENCE</scope>
    <source>
        <strain evidence="17">20NA77.5</strain>
    </source>
</reference>
<dbReference type="Gene3D" id="3.30.565.10">
    <property type="entry name" value="Histidine kinase-like ATPase, C-terminal domain"/>
    <property type="match status" value="1"/>
</dbReference>
<keyword evidence="13 14" id="KW-0472">Membrane</keyword>
<dbReference type="Pfam" id="PF00672">
    <property type="entry name" value="HAMP"/>
    <property type="match status" value="1"/>
</dbReference>
<name>A0ABY9RN27_9BURK</name>
<dbReference type="PRINTS" id="PR00344">
    <property type="entry name" value="BCTRLSENSOR"/>
</dbReference>
<dbReference type="SMART" id="SM00304">
    <property type="entry name" value="HAMP"/>
    <property type="match status" value="1"/>
</dbReference>
<keyword evidence="12 14" id="KW-0902">Two-component regulatory system</keyword>
<keyword evidence="4 14" id="KW-0997">Cell inner membrane</keyword>
<evidence type="ECO:0000256" key="6">
    <source>
        <dbReference type="ARBA" id="ARBA00022679"/>
    </source>
</evidence>
<dbReference type="NCBIfam" id="TIGR01386">
    <property type="entry name" value="cztS_silS_copS"/>
    <property type="match status" value="1"/>
</dbReference>
<dbReference type="InterPro" id="IPR005467">
    <property type="entry name" value="His_kinase_dom"/>
</dbReference>
<accession>A0ABY9RN27</accession>
<evidence type="ECO:0000256" key="4">
    <source>
        <dbReference type="ARBA" id="ARBA00022519"/>
    </source>
</evidence>
<dbReference type="RefSeq" id="WP_309483163.1">
    <property type="nucleotide sequence ID" value="NZ_CP133720.1"/>
</dbReference>
<evidence type="ECO:0000259" key="16">
    <source>
        <dbReference type="PROSITE" id="PS50885"/>
    </source>
</evidence>
<dbReference type="Gene3D" id="1.10.287.130">
    <property type="match status" value="1"/>
</dbReference>
<dbReference type="Pfam" id="PF00512">
    <property type="entry name" value="HisKA"/>
    <property type="match status" value="1"/>
</dbReference>
<dbReference type="InterPro" id="IPR050428">
    <property type="entry name" value="TCS_sensor_his_kinase"/>
</dbReference>
<dbReference type="Gene3D" id="6.10.340.10">
    <property type="match status" value="1"/>
</dbReference>
<dbReference type="PANTHER" id="PTHR45436:SF15">
    <property type="entry name" value="SENSOR HISTIDINE KINASE CUSS"/>
    <property type="match status" value="1"/>
</dbReference>
<dbReference type="CDD" id="cd00082">
    <property type="entry name" value="HisKA"/>
    <property type="match status" value="1"/>
</dbReference>
<evidence type="ECO:0000313" key="17">
    <source>
        <dbReference type="EMBL" id="WMW81685.1"/>
    </source>
</evidence>
<evidence type="ECO:0000256" key="12">
    <source>
        <dbReference type="ARBA" id="ARBA00023012"/>
    </source>
</evidence>
<keyword evidence="8 14" id="KW-0547">Nucleotide-binding</keyword>
<organism evidence="17 18">
    <name type="scientific">Undibacterium cyanobacteriorum</name>
    <dbReference type="NCBI Taxonomy" id="3073561"/>
    <lineage>
        <taxon>Bacteria</taxon>
        <taxon>Pseudomonadati</taxon>
        <taxon>Pseudomonadota</taxon>
        <taxon>Betaproteobacteria</taxon>
        <taxon>Burkholderiales</taxon>
        <taxon>Oxalobacteraceae</taxon>
        <taxon>Undibacterium</taxon>
    </lineage>
</organism>
<gene>
    <name evidence="17" type="ORF">RF679_05245</name>
</gene>
<dbReference type="SUPFAM" id="SSF55874">
    <property type="entry name" value="ATPase domain of HSP90 chaperone/DNA topoisomerase II/histidine kinase"/>
    <property type="match status" value="1"/>
</dbReference>
<dbReference type="InterPro" id="IPR006290">
    <property type="entry name" value="CztS_silS_copS"/>
</dbReference>
<dbReference type="InterPro" id="IPR048590">
    <property type="entry name" value="CusS-like_sensor"/>
</dbReference>
<evidence type="ECO:0000256" key="9">
    <source>
        <dbReference type="ARBA" id="ARBA00022777"/>
    </source>
</evidence>
<dbReference type="EC" id="2.7.13.3" evidence="14"/>
<dbReference type="InterPro" id="IPR036890">
    <property type="entry name" value="HATPase_C_sf"/>
</dbReference>
<dbReference type="GO" id="GO:0004673">
    <property type="term" value="F:protein histidine kinase activity"/>
    <property type="evidence" value="ECO:0007669"/>
    <property type="project" value="UniProtKB-EC"/>
</dbReference>
<evidence type="ECO:0000256" key="10">
    <source>
        <dbReference type="ARBA" id="ARBA00022840"/>
    </source>
</evidence>
<comment type="function">
    <text evidence="14">Member of a two-component regulatory system.</text>
</comment>
<proteinExistence type="predicted"/>
<dbReference type="PROSITE" id="PS50885">
    <property type="entry name" value="HAMP"/>
    <property type="match status" value="1"/>
</dbReference>
<evidence type="ECO:0000256" key="11">
    <source>
        <dbReference type="ARBA" id="ARBA00022989"/>
    </source>
</evidence>
<keyword evidence="5" id="KW-0597">Phosphoprotein</keyword>
<keyword evidence="6 14" id="KW-0808">Transferase</keyword>
<dbReference type="SMART" id="SM00388">
    <property type="entry name" value="HisKA"/>
    <property type="match status" value="1"/>
</dbReference>
<evidence type="ECO:0000256" key="7">
    <source>
        <dbReference type="ARBA" id="ARBA00022692"/>
    </source>
</evidence>
<evidence type="ECO:0000256" key="1">
    <source>
        <dbReference type="ARBA" id="ARBA00000085"/>
    </source>
</evidence>
<keyword evidence="7 14" id="KW-0812">Transmembrane</keyword>
<dbReference type="Pfam" id="PF02518">
    <property type="entry name" value="HATPase_c"/>
    <property type="match status" value="1"/>
</dbReference>
<comment type="subcellular location">
    <subcellularLocation>
        <location evidence="2">Cell inner membrane</location>
        <topology evidence="2">Multi-pass membrane protein</topology>
    </subcellularLocation>
</comment>
<dbReference type="PANTHER" id="PTHR45436">
    <property type="entry name" value="SENSOR HISTIDINE KINASE YKOH"/>
    <property type="match status" value="1"/>
</dbReference>
<evidence type="ECO:0000256" key="3">
    <source>
        <dbReference type="ARBA" id="ARBA00022475"/>
    </source>
</evidence>
<feature type="domain" description="HAMP" evidence="16">
    <location>
        <begin position="200"/>
        <end position="253"/>
    </location>
</feature>
<dbReference type="PROSITE" id="PS50109">
    <property type="entry name" value="HIS_KIN"/>
    <property type="match status" value="1"/>
</dbReference>
<comment type="catalytic activity">
    <reaction evidence="1 14">
        <text>ATP + protein L-histidine = ADP + protein N-phospho-L-histidine.</text>
        <dbReference type="EC" id="2.7.13.3"/>
    </reaction>
</comment>
<dbReference type="Proteomes" id="UP001181355">
    <property type="component" value="Chromosome"/>
</dbReference>
<dbReference type="SMART" id="SM00387">
    <property type="entry name" value="HATPase_c"/>
    <property type="match status" value="1"/>
</dbReference>
<dbReference type="EMBL" id="CP133720">
    <property type="protein sequence ID" value="WMW81685.1"/>
    <property type="molecule type" value="Genomic_DNA"/>
</dbReference>
<evidence type="ECO:0000256" key="5">
    <source>
        <dbReference type="ARBA" id="ARBA00022553"/>
    </source>
</evidence>
<feature type="domain" description="Histidine kinase" evidence="15">
    <location>
        <begin position="261"/>
        <end position="493"/>
    </location>
</feature>
<dbReference type="CDD" id="cd00075">
    <property type="entry name" value="HATPase"/>
    <property type="match status" value="1"/>
</dbReference>
<evidence type="ECO:0000256" key="13">
    <source>
        <dbReference type="ARBA" id="ARBA00023136"/>
    </source>
</evidence>
<sequence>MLKRLSLTARLSLFFTSLACVVLLALGWLIGVSIEQHFEEQDRHALSGKLELAQHIIERVETEEDLQHLQTQLSDALVGHHDLMIHILDNQQRAILSSDHHRFPVDIFNDKTGSHANSITSGAVDTHALPLRQWQSEGQSYRGLVTQFNTKNPIYAPITVAIATDIAHHQSFMRTFMKTLWLFVAGAAVLTALLAWVAASRGLGPLRTMGQRASTITADKLDQRLAIDAVPPELADLAEHLNQMLARLQEAFDRLSAFSSDLAHELRTPISNLMMQTQVSLSQPRDAQSYREILESNAEEYARLARMISDMLFLAKAENGAQLVHCETVQIDSEIKALFDFYEMLAEEKALSFHLALDAPQASDSSNNTQDAQTELFTLEADRLMLRRAFSNILSNAIRHAQTNSTVEVSLAVEADYITVSIENCGDTIAADQLTRLFERFYRGDYARQHASGEGAGLGLAIVQAIVRGHHGSISAQSEQGRTRFTLLLPRRQDQAKTTAAE</sequence>
<evidence type="ECO:0000256" key="14">
    <source>
        <dbReference type="RuleBase" id="RU364088"/>
    </source>
</evidence>
<evidence type="ECO:0000313" key="18">
    <source>
        <dbReference type="Proteomes" id="UP001181355"/>
    </source>
</evidence>
<keyword evidence="9 14" id="KW-0418">Kinase</keyword>